<keyword evidence="5" id="KW-0560">Oxidoreductase</keyword>
<dbReference type="NCBIfam" id="NF004780">
    <property type="entry name" value="PRK06126.1"/>
    <property type="match status" value="1"/>
</dbReference>
<evidence type="ECO:0000256" key="3">
    <source>
        <dbReference type="ARBA" id="ARBA00022827"/>
    </source>
</evidence>
<evidence type="ECO:0000313" key="5">
    <source>
        <dbReference type="EMBL" id="MCQ4084296.1"/>
    </source>
</evidence>
<keyword evidence="6" id="KW-1185">Reference proteome</keyword>
<dbReference type="Gene3D" id="3.40.30.120">
    <property type="match status" value="1"/>
</dbReference>
<evidence type="ECO:0000256" key="2">
    <source>
        <dbReference type="ARBA" id="ARBA00022630"/>
    </source>
</evidence>
<dbReference type="Gene3D" id="3.50.50.60">
    <property type="entry name" value="FAD/NAD(P)-binding domain"/>
    <property type="match status" value="1"/>
</dbReference>
<feature type="domain" description="FAD-binding" evidence="4">
    <location>
        <begin position="6"/>
        <end position="368"/>
    </location>
</feature>
<dbReference type="PRINTS" id="PR00420">
    <property type="entry name" value="RNGMNOXGNASE"/>
</dbReference>
<dbReference type="PANTHER" id="PTHR43004:SF19">
    <property type="entry name" value="BINDING MONOOXYGENASE, PUTATIVE (JCVI)-RELATED"/>
    <property type="match status" value="1"/>
</dbReference>
<organism evidence="5 6">
    <name type="scientific">Streptomyces humicola</name>
    <dbReference type="NCBI Taxonomy" id="2953240"/>
    <lineage>
        <taxon>Bacteria</taxon>
        <taxon>Bacillati</taxon>
        <taxon>Actinomycetota</taxon>
        <taxon>Actinomycetes</taxon>
        <taxon>Kitasatosporales</taxon>
        <taxon>Streptomycetaceae</taxon>
        <taxon>Streptomyces</taxon>
    </lineage>
</organism>
<keyword evidence="3" id="KW-0274">FAD</keyword>
<proteinExistence type="predicted"/>
<dbReference type="EMBL" id="JANFNG010000033">
    <property type="protein sequence ID" value="MCQ4084296.1"/>
    <property type="molecule type" value="Genomic_DNA"/>
</dbReference>
<reference evidence="5" key="1">
    <citation type="submission" date="2022-06" db="EMBL/GenBank/DDBJ databases">
        <title>Draft genome sequence of Streptomyces sp. RB6PN25 isolated from peat swamp forest in Thailand.</title>
        <authorList>
            <person name="Duangmal K."/>
            <person name="Klaysubun C."/>
        </authorList>
    </citation>
    <scope>NUCLEOTIDE SEQUENCE</scope>
    <source>
        <strain evidence="5">RB6PN25</strain>
    </source>
</reference>
<comment type="cofactor">
    <cofactor evidence="1">
        <name>FAD</name>
        <dbReference type="ChEBI" id="CHEBI:57692"/>
    </cofactor>
</comment>
<dbReference type="GO" id="GO:0004497">
    <property type="term" value="F:monooxygenase activity"/>
    <property type="evidence" value="ECO:0007669"/>
    <property type="project" value="UniProtKB-KW"/>
</dbReference>
<protein>
    <submittedName>
        <fullName evidence="5">FAD-dependent monooxygenase</fullName>
    </submittedName>
</protein>
<sequence length="553" mass="59619">MDLVARTPVVIVGGGPVGLVLALFLDAQGVPCVVCEERDETDPSFDHPRGNTHNARTMEHYRRLGIADRVRAVGLPDEHPTDVAYFTRYNGYELARLPMASSAAKRRRVASAPRADQVPEPLHRANQMYVERFLVRHARTRSAITLRYGCGVERVVPDADGVTVHDVRGRRLRARYVVGCDGGRSLVRRSAGIAYAGHSRLDQDILGRRATAAHLRLPTLRRDLLGGRDAWSYWAVNAEVVVNLIALDGADEYSLLTSSVDPDSFDAERLARIVRCAAGTDLPVEVLGHRPWTPGVALVAESFGEGRVFLAGDAAHLFTPTGGFGMNTGIDDVANLSWKLASRVHGWGGARLLDSYGTERRPVALRNTAAARNLNRNLGEIDRPGHLEEDSPTGRGARAALGNRLGALGEQFASIGIQLGARYDGSPVVADGDRDAPPADSLTTYMPSGVPGGRAPHLWLNGRRDAGSSLYDRFGTGFTLLRLGGSPPDAGALRSAAVARGIPLAVLDLPDPLARDLYGRDLALVRPDQYVAWRGNRPPPDADALLDQVTGAR</sequence>
<dbReference type="Gene3D" id="3.30.9.10">
    <property type="entry name" value="D-Amino Acid Oxidase, subunit A, domain 2"/>
    <property type="match status" value="1"/>
</dbReference>
<dbReference type="InterPro" id="IPR036188">
    <property type="entry name" value="FAD/NAD-bd_sf"/>
</dbReference>
<dbReference type="RefSeq" id="WP_255923353.1">
    <property type="nucleotide sequence ID" value="NZ_JANFNG010000033.1"/>
</dbReference>
<evidence type="ECO:0000313" key="6">
    <source>
        <dbReference type="Proteomes" id="UP001057702"/>
    </source>
</evidence>
<evidence type="ECO:0000256" key="1">
    <source>
        <dbReference type="ARBA" id="ARBA00001974"/>
    </source>
</evidence>
<dbReference type="Pfam" id="PF21274">
    <property type="entry name" value="Rng_hyd_C"/>
    <property type="match status" value="1"/>
</dbReference>
<dbReference type="PANTHER" id="PTHR43004">
    <property type="entry name" value="TRK SYSTEM POTASSIUM UPTAKE PROTEIN"/>
    <property type="match status" value="1"/>
</dbReference>
<comment type="caution">
    <text evidence="5">The sequence shown here is derived from an EMBL/GenBank/DDBJ whole genome shotgun (WGS) entry which is preliminary data.</text>
</comment>
<evidence type="ECO:0000259" key="4">
    <source>
        <dbReference type="Pfam" id="PF01494"/>
    </source>
</evidence>
<keyword evidence="2" id="KW-0285">Flavoprotein</keyword>
<dbReference type="InterPro" id="IPR002938">
    <property type="entry name" value="FAD-bd"/>
</dbReference>
<accession>A0ABT1Q2Z9</accession>
<dbReference type="Proteomes" id="UP001057702">
    <property type="component" value="Unassembled WGS sequence"/>
</dbReference>
<keyword evidence="5" id="KW-0503">Monooxygenase</keyword>
<dbReference type="Pfam" id="PF01494">
    <property type="entry name" value="FAD_binding_3"/>
    <property type="match status" value="1"/>
</dbReference>
<dbReference type="SUPFAM" id="SSF51905">
    <property type="entry name" value="FAD/NAD(P)-binding domain"/>
    <property type="match status" value="1"/>
</dbReference>
<dbReference type="InterPro" id="IPR050641">
    <property type="entry name" value="RIFMO-like"/>
</dbReference>
<gene>
    <name evidence="5" type="ORF">NGB36_27885</name>
</gene>
<name>A0ABT1Q2Z9_9ACTN</name>